<dbReference type="HOGENOM" id="CLU_213728_0_0_11"/>
<feature type="compositionally biased region" description="Basic and acidic residues" evidence="1">
    <location>
        <begin position="1"/>
        <end position="42"/>
    </location>
</feature>
<dbReference type="KEGG" id="crd:CRES_2091"/>
<protein>
    <recommendedName>
        <fullName evidence="4">Antitoxin</fullName>
    </recommendedName>
</protein>
<dbReference type="RefSeq" id="WP_013889424.1">
    <property type="nucleotide sequence ID" value="NC_015673.1"/>
</dbReference>
<evidence type="ECO:0000313" key="2">
    <source>
        <dbReference type="EMBL" id="AEI10444.1"/>
    </source>
</evidence>
<dbReference type="EMBL" id="CP002857">
    <property type="protein sequence ID" value="AEI10444.1"/>
    <property type="molecule type" value="Genomic_DNA"/>
</dbReference>
<evidence type="ECO:0008006" key="4">
    <source>
        <dbReference type="Google" id="ProtNLM"/>
    </source>
</evidence>
<dbReference type="Proteomes" id="UP000000492">
    <property type="component" value="Chromosome"/>
</dbReference>
<accession>F8E3B8</accession>
<proteinExistence type="predicted"/>
<evidence type="ECO:0000313" key="3">
    <source>
        <dbReference type="Proteomes" id="UP000000492"/>
    </source>
</evidence>
<organism evidence="2 3">
    <name type="scientific">Corynebacterium resistens (strain DSM 45100 / JCM 12819 / GTC 2026 / SICGH 158)</name>
    <dbReference type="NCBI Taxonomy" id="662755"/>
    <lineage>
        <taxon>Bacteria</taxon>
        <taxon>Bacillati</taxon>
        <taxon>Actinomycetota</taxon>
        <taxon>Actinomycetes</taxon>
        <taxon>Mycobacteriales</taxon>
        <taxon>Corynebacteriaceae</taxon>
        <taxon>Corynebacterium</taxon>
    </lineage>
</organism>
<dbReference type="eggNOG" id="ENOG5031QGY">
    <property type="taxonomic scope" value="Bacteria"/>
</dbReference>
<reference evidence="2 3" key="1">
    <citation type="journal article" date="2012" name="BMC Genomics">
        <title>Complete genome sequence, lifestyle, and multi-drug resistance of the human pathogen Corynebacterium resistens DSM 45100 isolated from blood samples of a leukemia patient.</title>
        <authorList>
            <person name="Schroder J."/>
            <person name="Maus I."/>
            <person name="Meyer K."/>
            <person name="Wordemann S."/>
            <person name="Blom J."/>
            <person name="Jaenicke S."/>
            <person name="Schneider J."/>
            <person name="Trost E."/>
            <person name="Tauch A."/>
        </authorList>
    </citation>
    <scope>NUCLEOTIDE SEQUENCE [LARGE SCALE GENOMIC DNA]</scope>
    <source>
        <strain evidence="3">DSM 45100 / JCM 12819 / CCUG 50093 / GTC 2026 / SICGH 158</strain>
    </source>
</reference>
<name>F8E3B8_CORRG</name>
<evidence type="ECO:0000256" key="1">
    <source>
        <dbReference type="SAM" id="MobiDB-lite"/>
    </source>
</evidence>
<sequence length="54" mass="5787">MGFMDKAKDLAGEHRDKIQEQGDKVIDGKLDGDKADKAKDGLNKGLDSALGDNN</sequence>
<keyword evidence="3" id="KW-1185">Reference proteome</keyword>
<dbReference type="AlphaFoldDB" id="F8E3B8"/>
<feature type="region of interest" description="Disordered" evidence="1">
    <location>
        <begin position="1"/>
        <end position="54"/>
    </location>
</feature>
<gene>
    <name evidence="2" type="ordered locus">CRES_2091</name>
</gene>